<dbReference type="AlphaFoldDB" id="B0PBM8"/>
<reference evidence="2" key="1">
    <citation type="submission" date="2007-11" db="EMBL/GenBank/DDBJ databases">
        <authorList>
            <person name="Fulton L."/>
            <person name="Clifton S."/>
            <person name="Fulton B."/>
            <person name="Xu J."/>
            <person name="Minx P."/>
            <person name="Pepin K.H."/>
            <person name="Johnson M."/>
            <person name="Thiruvilangam P."/>
            <person name="Bhonagiri V."/>
            <person name="Nash W.E."/>
            <person name="Mardis E.R."/>
            <person name="Wilson R.K."/>
        </authorList>
    </citation>
    <scope>NUCLEOTIDE SEQUENCE [LARGE SCALE GENOMIC DNA]</scope>
    <source>
        <strain evidence="2">DSM 17241</strain>
    </source>
</reference>
<accession>B0PBM8</accession>
<gene>
    <name evidence="2" type="ORF">ANACOL_02186</name>
</gene>
<comment type="caution">
    <text evidence="2">The sequence shown here is derived from an EMBL/GenBank/DDBJ whole genome shotgun (WGS) entry which is preliminary data.</text>
</comment>
<reference evidence="2" key="2">
    <citation type="submission" date="2013-09" db="EMBL/GenBank/DDBJ databases">
        <title>Draft genome sequence of Anaerotruncus colihominis(DSM 17241).</title>
        <authorList>
            <person name="Sudarsanam P."/>
            <person name="Ley R."/>
            <person name="Guruge J."/>
            <person name="Turnbaugh P.J."/>
            <person name="Mahowald M."/>
            <person name="Liep D."/>
            <person name="Gordon J."/>
        </authorList>
    </citation>
    <scope>NUCLEOTIDE SEQUENCE</scope>
    <source>
        <strain evidence="2">DSM 17241</strain>
    </source>
</reference>
<evidence type="ECO:0000313" key="2">
    <source>
        <dbReference type="EMBL" id="EDS11003.1"/>
    </source>
</evidence>
<evidence type="ECO:0000256" key="1">
    <source>
        <dbReference type="SAM" id="Phobius"/>
    </source>
</evidence>
<dbReference type="Proteomes" id="UP000003803">
    <property type="component" value="Unassembled WGS sequence"/>
</dbReference>
<protein>
    <submittedName>
        <fullName evidence="2">Uncharacterized protein</fullName>
    </submittedName>
</protein>
<dbReference type="EMBL" id="ABGD02000018">
    <property type="protein sequence ID" value="EDS11003.1"/>
    <property type="molecule type" value="Genomic_DNA"/>
</dbReference>
<keyword evidence="1" id="KW-1133">Transmembrane helix</keyword>
<evidence type="ECO:0000313" key="3">
    <source>
        <dbReference type="Proteomes" id="UP000003803"/>
    </source>
</evidence>
<feature type="transmembrane region" description="Helical" evidence="1">
    <location>
        <begin position="6"/>
        <end position="23"/>
    </location>
</feature>
<proteinExistence type="predicted"/>
<keyword evidence="1" id="KW-0472">Membrane</keyword>
<organism evidence="2 3">
    <name type="scientific">Anaerotruncus colihominis DSM 17241</name>
    <dbReference type="NCBI Taxonomy" id="445972"/>
    <lineage>
        <taxon>Bacteria</taxon>
        <taxon>Bacillati</taxon>
        <taxon>Bacillota</taxon>
        <taxon>Clostridia</taxon>
        <taxon>Eubacteriales</taxon>
        <taxon>Oscillospiraceae</taxon>
        <taxon>Anaerotruncus</taxon>
    </lineage>
</organism>
<keyword evidence="1" id="KW-0812">Transmembrane</keyword>
<dbReference type="HOGENOM" id="CLU_3195363_0_0_9"/>
<keyword evidence="3" id="KW-1185">Reference proteome</keyword>
<name>B0PBM8_9FIRM</name>
<sequence length="45" mass="4930">MTDAADMATACVVAFIFIIVRAGRHAARLRAVRSGGQIAWRKSKR</sequence>